<dbReference type="PANTHER" id="PTHR24173:SF40">
    <property type="entry name" value="AGAP006757-PA"/>
    <property type="match status" value="1"/>
</dbReference>
<dbReference type="PRINTS" id="PR01415">
    <property type="entry name" value="ANKYRIN"/>
</dbReference>
<evidence type="ECO:0000256" key="2">
    <source>
        <dbReference type="ARBA" id="ARBA00023043"/>
    </source>
</evidence>
<evidence type="ECO:0000256" key="3">
    <source>
        <dbReference type="PROSITE-ProRule" id="PRU00023"/>
    </source>
</evidence>
<dbReference type="SMART" id="SM00248">
    <property type="entry name" value="ANK"/>
    <property type="match status" value="3"/>
</dbReference>
<keyword evidence="1" id="KW-0677">Repeat</keyword>
<evidence type="ECO:0008006" key="7">
    <source>
        <dbReference type="Google" id="ProtNLM"/>
    </source>
</evidence>
<dbReference type="PROSITE" id="PS50297">
    <property type="entry name" value="ANK_REP_REGION"/>
    <property type="match status" value="2"/>
</dbReference>
<dbReference type="Proteomes" id="UP001233999">
    <property type="component" value="Unassembled WGS sequence"/>
</dbReference>
<organism evidence="5 6">
    <name type="scientific">Diploptera punctata</name>
    <name type="common">Pacific beetle cockroach</name>
    <dbReference type="NCBI Taxonomy" id="6984"/>
    <lineage>
        <taxon>Eukaryota</taxon>
        <taxon>Metazoa</taxon>
        <taxon>Ecdysozoa</taxon>
        <taxon>Arthropoda</taxon>
        <taxon>Hexapoda</taxon>
        <taxon>Insecta</taxon>
        <taxon>Pterygota</taxon>
        <taxon>Neoptera</taxon>
        <taxon>Polyneoptera</taxon>
        <taxon>Dictyoptera</taxon>
        <taxon>Blattodea</taxon>
        <taxon>Blaberoidea</taxon>
        <taxon>Blaberidae</taxon>
        <taxon>Diplopterinae</taxon>
        <taxon>Diploptera</taxon>
    </lineage>
</organism>
<reference evidence="5" key="2">
    <citation type="submission" date="2023-05" db="EMBL/GenBank/DDBJ databases">
        <authorList>
            <person name="Fouks B."/>
        </authorList>
    </citation>
    <scope>NUCLEOTIDE SEQUENCE</scope>
    <source>
        <strain evidence="5">Stay&amp;Tobe</strain>
        <tissue evidence="5">Testes</tissue>
    </source>
</reference>
<keyword evidence="6" id="KW-1185">Reference proteome</keyword>
<comment type="caution">
    <text evidence="5">The sequence shown here is derived from an EMBL/GenBank/DDBJ whole genome shotgun (WGS) entry which is preliminary data.</text>
</comment>
<dbReference type="Pfam" id="PF12796">
    <property type="entry name" value="Ank_2"/>
    <property type="match status" value="1"/>
</dbReference>
<evidence type="ECO:0000256" key="1">
    <source>
        <dbReference type="ARBA" id="ARBA00022737"/>
    </source>
</evidence>
<dbReference type="EMBL" id="JASPKZ010000463">
    <property type="protein sequence ID" value="KAJ9599920.1"/>
    <property type="molecule type" value="Genomic_DNA"/>
</dbReference>
<feature type="repeat" description="ANK" evidence="3">
    <location>
        <begin position="74"/>
        <end position="106"/>
    </location>
</feature>
<dbReference type="InterPro" id="IPR036770">
    <property type="entry name" value="Ankyrin_rpt-contain_sf"/>
</dbReference>
<dbReference type="InterPro" id="IPR002110">
    <property type="entry name" value="Ankyrin_rpt"/>
</dbReference>
<evidence type="ECO:0000313" key="6">
    <source>
        <dbReference type="Proteomes" id="UP001233999"/>
    </source>
</evidence>
<dbReference type="SUPFAM" id="SSF48403">
    <property type="entry name" value="Ankyrin repeat"/>
    <property type="match status" value="1"/>
</dbReference>
<dbReference type="PANTHER" id="PTHR24173">
    <property type="entry name" value="ANKYRIN REPEAT CONTAINING"/>
    <property type="match status" value="1"/>
</dbReference>
<feature type="repeat" description="ANK" evidence="3">
    <location>
        <begin position="39"/>
        <end position="71"/>
    </location>
</feature>
<protein>
    <recommendedName>
        <fullName evidence="7">Ankyrin repeat domain-containing protein 33B</fullName>
    </recommendedName>
</protein>
<proteinExistence type="predicted"/>
<keyword evidence="2 3" id="KW-0040">ANK repeat</keyword>
<evidence type="ECO:0000313" key="5">
    <source>
        <dbReference type="EMBL" id="KAJ9599920.1"/>
    </source>
</evidence>
<gene>
    <name evidence="5" type="ORF">L9F63_009748</name>
</gene>
<reference evidence="5" key="1">
    <citation type="journal article" date="2023" name="IScience">
        <title>Live-bearing cockroach genome reveals convergent evolutionary mechanisms linked to viviparity in insects and beyond.</title>
        <authorList>
            <person name="Fouks B."/>
            <person name="Harrison M.C."/>
            <person name="Mikhailova A.A."/>
            <person name="Marchal E."/>
            <person name="English S."/>
            <person name="Carruthers M."/>
            <person name="Jennings E.C."/>
            <person name="Chiamaka E.L."/>
            <person name="Frigard R.A."/>
            <person name="Pippel M."/>
            <person name="Attardo G.M."/>
            <person name="Benoit J.B."/>
            <person name="Bornberg-Bauer E."/>
            <person name="Tobe S.S."/>
        </authorList>
    </citation>
    <scope>NUCLEOTIDE SEQUENCE</scope>
    <source>
        <strain evidence="5">Stay&amp;Tobe</strain>
    </source>
</reference>
<sequence length="277" mass="30119">MRVLTFQTPVSYITSSGSLSMLEAITRLPGLNINKPDNEGNTPLHFAAQAGHVEIINYLLSQCTGVEVDARNDLGFTPLMKAALQGRTKCAKLLLFAGASPTLRDTGRGLRAEQWARFCGRYVCAEVIEKFARHRLLERTTAYGRWGSEPELGTRLLMGAGKLPSTSGQHSTQSQSFKSRLRRAFRTNSTGTDSPGRYSLVTQLTTAALCASSPVLPTPAPPVVKSLMRPLTVPKVQVTPASTGGETSESPPVEEEVLPKDRPPVAKPKVPWHKKKK</sequence>
<dbReference type="AlphaFoldDB" id="A0AAD8EQY2"/>
<dbReference type="Gene3D" id="1.25.40.20">
    <property type="entry name" value="Ankyrin repeat-containing domain"/>
    <property type="match status" value="1"/>
</dbReference>
<name>A0AAD8EQY2_DIPPU</name>
<dbReference type="PROSITE" id="PS50088">
    <property type="entry name" value="ANK_REPEAT"/>
    <property type="match status" value="2"/>
</dbReference>
<accession>A0AAD8EQY2</accession>
<feature type="region of interest" description="Disordered" evidence="4">
    <location>
        <begin position="235"/>
        <end position="277"/>
    </location>
</feature>
<evidence type="ECO:0000256" key="4">
    <source>
        <dbReference type="SAM" id="MobiDB-lite"/>
    </source>
</evidence>